<keyword evidence="2" id="KW-1185">Reference proteome</keyword>
<sequence>MEEYKFLEEVRDVDLDDYIGLIGWIGNKPKKIYASSDYQSFFLHDEIIDRFFKFEAELASVRGKGKYGSIIRAYEGCSQKKRVL</sequence>
<evidence type="ECO:0000313" key="1">
    <source>
        <dbReference type="EMBL" id="QRR01473.1"/>
    </source>
</evidence>
<protein>
    <submittedName>
        <fullName evidence="1">Uncharacterized protein</fullName>
    </submittedName>
</protein>
<dbReference type="RefSeq" id="WP_204663829.1">
    <property type="nucleotide sequence ID" value="NZ_CP056775.1"/>
</dbReference>
<evidence type="ECO:0000313" key="2">
    <source>
        <dbReference type="Proteomes" id="UP000612680"/>
    </source>
</evidence>
<gene>
    <name evidence="1" type="ORF">HWI92_11440</name>
</gene>
<dbReference type="Proteomes" id="UP000612680">
    <property type="component" value="Chromosome"/>
</dbReference>
<dbReference type="EMBL" id="CP056775">
    <property type="protein sequence ID" value="QRR01473.1"/>
    <property type="molecule type" value="Genomic_DNA"/>
</dbReference>
<name>A0ABX7I8H0_9BACT</name>
<organism evidence="1 2">
    <name type="scientific">Dyadobacter sandarakinus</name>
    <dbReference type="NCBI Taxonomy" id="2747268"/>
    <lineage>
        <taxon>Bacteria</taxon>
        <taxon>Pseudomonadati</taxon>
        <taxon>Bacteroidota</taxon>
        <taxon>Cytophagia</taxon>
        <taxon>Cytophagales</taxon>
        <taxon>Spirosomataceae</taxon>
        <taxon>Dyadobacter</taxon>
    </lineage>
</organism>
<accession>A0ABX7I8H0</accession>
<proteinExistence type="predicted"/>
<reference evidence="1 2" key="1">
    <citation type="submission" date="2020-06" db="EMBL/GenBank/DDBJ databases">
        <title>Dyadobacter sandarakinus sp. nov., isolated from the soil of the Arctic Yellow River Station.</title>
        <authorList>
            <person name="Zhang Y."/>
            <person name="Peng F."/>
        </authorList>
    </citation>
    <scope>NUCLEOTIDE SEQUENCE [LARGE SCALE GENOMIC DNA]</scope>
    <source>
        <strain evidence="1 2">Q3-56</strain>
    </source>
</reference>